<gene>
    <name evidence="2" type="ORF">VKT23_014289</name>
</gene>
<feature type="compositionally biased region" description="Low complexity" evidence="1">
    <location>
        <begin position="34"/>
        <end position="49"/>
    </location>
</feature>
<feature type="region of interest" description="Disordered" evidence="1">
    <location>
        <begin position="1"/>
        <end position="66"/>
    </location>
</feature>
<dbReference type="Proteomes" id="UP001498398">
    <property type="component" value="Unassembled WGS sequence"/>
</dbReference>
<proteinExistence type="predicted"/>
<accession>A0ABR1J5X5</accession>
<evidence type="ECO:0000313" key="3">
    <source>
        <dbReference type="Proteomes" id="UP001498398"/>
    </source>
</evidence>
<dbReference type="EMBL" id="JBANRG010000042">
    <property type="protein sequence ID" value="KAK7447075.1"/>
    <property type="molecule type" value="Genomic_DNA"/>
</dbReference>
<evidence type="ECO:0000313" key="2">
    <source>
        <dbReference type="EMBL" id="KAK7447075.1"/>
    </source>
</evidence>
<evidence type="ECO:0000256" key="1">
    <source>
        <dbReference type="SAM" id="MobiDB-lite"/>
    </source>
</evidence>
<protein>
    <submittedName>
        <fullName evidence="2">Uncharacterized protein</fullName>
    </submittedName>
</protein>
<keyword evidence="3" id="KW-1185">Reference proteome</keyword>
<name>A0ABR1J5X5_9AGAR</name>
<reference evidence="2 3" key="1">
    <citation type="submission" date="2024-01" db="EMBL/GenBank/DDBJ databases">
        <title>A draft genome for the cacao thread blight pathogen Marasmiellus scandens.</title>
        <authorList>
            <person name="Baruah I.K."/>
            <person name="Leung J."/>
            <person name="Bukari Y."/>
            <person name="Amoako-Attah I."/>
            <person name="Meinhardt L.W."/>
            <person name="Bailey B.A."/>
            <person name="Cohen S.P."/>
        </authorList>
    </citation>
    <scope>NUCLEOTIDE SEQUENCE [LARGE SCALE GENOMIC DNA]</scope>
    <source>
        <strain evidence="2 3">GH-19</strain>
    </source>
</reference>
<sequence>MIDVLERSRHAGNNAIPSSEKAATSPLPRAHLQTLYSSPSPLKLSTSTPFNVSSPSRGPHEFHRWM</sequence>
<comment type="caution">
    <text evidence="2">The sequence shown here is derived from an EMBL/GenBank/DDBJ whole genome shotgun (WGS) entry which is preliminary data.</text>
</comment>
<organism evidence="2 3">
    <name type="scientific">Marasmiellus scandens</name>
    <dbReference type="NCBI Taxonomy" id="2682957"/>
    <lineage>
        <taxon>Eukaryota</taxon>
        <taxon>Fungi</taxon>
        <taxon>Dikarya</taxon>
        <taxon>Basidiomycota</taxon>
        <taxon>Agaricomycotina</taxon>
        <taxon>Agaricomycetes</taxon>
        <taxon>Agaricomycetidae</taxon>
        <taxon>Agaricales</taxon>
        <taxon>Marasmiineae</taxon>
        <taxon>Omphalotaceae</taxon>
        <taxon>Marasmiellus</taxon>
    </lineage>
</organism>